<dbReference type="InterPro" id="IPR050312">
    <property type="entry name" value="IolE/XylAMocC-like"/>
</dbReference>
<comment type="caution">
    <text evidence="2">The sequence shown here is derived from an EMBL/GenBank/DDBJ whole genome shotgun (WGS) entry which is preliminary data.</text>
</comment>
<dbReference type="InterPro" id="IPR013022">
    <property type="entry name" value="Xyl_isomerase-like_TIM-brl"/>
</dbReference>
<evidence type="ECO:0000259" key="1">
    <source>
        <dbReference type="Pfam" id="PF01261"/>
    </source>
</evidence>
<dbReference type="EMBL" id="DVNF01000045">
    <property type="protein sequence ID" value="HIU60021.1"/>
    <property type="molecule type" value="Genomic_DNA"/>
</dbReference>
<dbReference type="PANTHER" id="PTHR12110:SF41">
    <property type="entry name" value="INOSOSE DEHYDRATASE"/>
    <property type="match status" value="1"/>
</dbReference>
<keyword evidence="2" id="KW-0413">Isomerase</keyword>
<proteinExistence type="predicted"/>
<evidence type="ECO:0000313" key="3">
    <source>
        <dbReference type="Proteomes" id="UP000824094"/>
    </source>
</evidence>
<dbReference type="GO" id="GO:0016853">
    <property type="term" value="F:isomerase activity"/>
    <property type="evidence" value="ECO:0007669"/>
    <property type="project" value="UniProtKB-KW"/>
</dbReference>
<dbReference type="AlphaFoldDB" id="A0A9D1SH62"/>
<dbReference type="Proteomes" id="UP000824094">
    <property type="component" value="Unassembled WGS sequence"/>
</dbReference>
<dbReference type="Gene3D" id="3.20.20.150">
    <property type="entry name" value="Divalent-metal-dependent TIM barrel enzymes"/>
    <property type="match status" value="1"/>
</dbReference>
<dbReference type="Pfam" id="PF01261">
    <property type="entry name" value="AP_endonuc_2"/>
    <property type="match status" value="1"/>
</dbReference>
<dbReference type="SUPFAM" id="SSF51658">
    <property type="entry name" value="Xylose isomerase-like"/>
    <property type="match status" value="1"/>
</dbReference>
<protein>
    <submittedName>
        <fullName evidence="2">Sugar phosphate isomerase/epimerase</fullName>
    </submittedName>
</protein>
<gene>
    <name evidence="2" type="ORF">IAB05_01375</name>
</gene>
<organism evidence="2 3">
    <name type="scientific">Candidatus Stercoripulliclostridium merdigallinarum</name>
    <dbReference type="NCBI Taxonomy" id="2840951"/>
    <lineage>
        <taxon>Bacteria</taxon>
        <taxon>Bacillati</taxon>
        <taxon>Bacillota</taxon>
        <taxon>Clostridia</taxon>
        <taxon>Eubacteriales</taxon>
        <taxon>Candidatus Stercoripulliclostridium</taxon>
    </lineage>
</organism>
<sequence>MKVTISGFYDEVSSNLDEQIALVRELGEKYICPRRVDGKNIADYTAEEFQKTIKPRLDAAGIGFSSIGSPIGKVKIDDEEGFNRQLKQLKELVAIAQMMNCKYIRVFSFFVPQNGDPADYRDKVIEKMKKFVAVTEGTDVVLLHENEKKIYGDTADRAIDVYESVASPHLQLCYDASNFIQVGENPNEAFEKLKDKVVYYHIKDCDKETKVEVPMGLGSTDYKKIFDELEEMDYEGFMTLEPHTAKYAIGRKYVYYIPFARYIVPNFYKAFKYIDEKLVISKSANITRKDVFVLQYK</sequence>
<name>A0A9D1SH62_9FIRM</name>
<accession>A0A9D1SH62</accession>
<feature type="domain" description="Xylose isomerase-like TIM barrel" evidence="1">
    <location>
        <begin position="21"/>
        <end position="244"/>
    </location>
</feature>
<dbReference type="InterPro" id="IPR036237">
    <property type="entry name" value="Xyl_isomerase-like_sf"/>
</dbReference>
<reference evidence="2" key="2">
    <citation type="journal article" date="2021" name="PeerJ">
        <title>Extensive microbial diversity within the chicken gut microbiome revealed by metagenomics and culture.</title>
        <authorList>
            <person name="Gilroy R."/>
            <person name="Ravi A."/>
            <person name="Getino M."/>
            <person name="Pursley I."/>
            <person name="Horton D.L."/>
            <person name="Alikhan N.F."/>
            <person name="Baker D."/>
            <person name="Gharbi K."/>
            <person name="Hall N."/>
            <person name="Watson M."/>
            <person name="Adriaenssens E.M."/>
            <person name="Foster-Nyarko E."/>
            <person name="Jarju S."/>
            <person name="Secka A."/>
            <person name="Antonio M."/>
            <person name="Oren A."/>
            <person name="Chaudhuri R.R."/>
            <person name="La Ragione R."/>
            <person name="Hildebrand F."/>
            <person name="Pallen M.J."/>
        </authorList>
    </citation>
    <scope>NUCLEOTIDE SEQUENCE</scope>
    <source>
        <strain evidence="2">18911</strain>
    </source>
</reference>
<feature type="non-terminal residue" evidence="2">
    <location>
        <position position="297"/>
    </location>
</feature>
<dbReference type="PANTHER" id="PTHR12110">
    <property type="entry name" value="HYDROXYPYRUVATE ISOMERASE"/>
    <property type="match status" value="1"/>
</dbReference>
<reference evidence="2" key="1">
    <citation type="submission" date="2020-10" db="EMBL/GenBank/DDBJ databases">
        <authorList>
            <person name="Gilroy R."/>
        </authorList>
    </citation>
    <scope>NUCLEOTIDE SEQUENCE</scope>
    <source>
        <strain evidence="2">18911</strain>
    </source>
</reference>
<evidence type="ECO:0000313" key="2">
    <source>
        <dbReference type="EMBL" id="HIU60021.1"/>
    </source>
</evidence>